<dbReference type="AlphaFoldDB" id="U1HYS0"/>
<dbReference type="GO" id="GO:0006629">
    <property type="term" value="P:lipid metabolic process"/>
    <property type="evidence" value="ECO:0007669"/>
    <property type="project" value="InterPro"/>
</dbReference>
<name>U1HYS0_ENDPU</name>
<keyword evidence="2" id="KW-0472">Membrane</keyword>
<dbReference type="OrthoDB" id="1470350at2759"/>
<dbReference type="eggNOG" id="ENOG502RXW6">
    <property type="taxonomic scope" value="Eukaryota"/>
</dbReference>
<evidence type="ECO:0000256" key="1">
    <source>
        <dbReference type="SAM" id="MobiDB-lite"/>
    </source>
</evidence>
<feature type="transmembrane region" description="Helical" evidence="2">
    <location>
        <begin position="148"/>
        <end position="169"/>
    </location>
</feature>
<dbReference type="GeneID" id="19236425"/>
<gene>
    <name evidence="4" type="ORF">EPUS_01368</name>
</gene>
<dbReference type="Pfam" id="PF00487">
    <property type="entry name" value="FA_desaturase"/>
    <property type="match status" value="1"/>
</dbReference>
<accession>U1HYS0</accession>
<dbReference type="InterPro" id="IPR005804">
    <property type="entry name" value="FA_desaturase_dom"/>
</dbReference>
<evidence type="ECO:0000256" key="2">
    <source>
        <dbReference type="SAM" id="Phobius"/>
    </source>
</evidence>
<dbReference type="PANTHER" id="PTHR36459:SF1">
    <property type="entry name" value="FATTY ACID DESATURASE DOMAIN-CONTAINING PROTEIN-RELATED"/>
    <property type="match status" value="1"/>
</dbReference>
<feature type="region of interest" description="Disordered" evidence="1">
    <location>
        <begin position="16"/>
        <end position="47"/>
    </location>
</feature>
<keyword evidence="5" id="KW-1185">Reference proteome</keyword>
<sequence>MAGRASLCSTLITQNSISKDESSVPSSRHFRSQEPKSKDGITADPISIDPNLTQADQLVLEYLLHNAASSDPSSKKHNQRKHADHRGAEEELLEKLKGMNDENSQDFEPTVFCTWDLKDLPVRPAILRTLLNSYIQWASHVARRPTDVVFITHLALYFTTSLPSALYLFFYRFTWLHGVSHAVMSAYYFGTYTLMRHNHIHNNGILSKSWWMLDTLFPYVLDPLMGHTWNSYYYHHVKHHHVEGNGPGDLSTTLRLQRDEISSLLYYVGRFMFFIWLDLPLYFIRTGKYSHALRAAFWEFSSYMFMLLATQYSPKASAFVLLVPFSLIRLGLMIGNFGQHAFVDEVEPDSDYRSSITIIDVPSNRFCFNDGYHTAHHINPLRHWRDQPLSFIKSQDAYVRGRALVFRNIDYLEITYRLMRKDYEHLARCLVPISDEQKSMGQEEREGMLRRKTRRFSEDEIGRKFGQ</sequence>
<keyword evidence="2" id="KW-1133">Transmembrane helix</keyword>
<proteinExistence type="predicted"/>
<feature type="domain" description="Fatty acid desaturase" evidence="3">
    <location>
        <begin position="174"/>
        <end position="388"/>
    </location>
</feature>
<dbReference type="PANTHER" id="PTHR36459">
    <property type="entry name" value="ORF"/>
    <property type="match status" value="1"/>
</dbReference>
<evidence type="ECO:0000259" key="3">
    <source>
        <dbReference type="Pfam" id="PF00487"/>
    </source>
</evidence>
<evidence type="ECO:0000313" key="5">
    <source>
        <dbReference type="Proteomes" id="UP000019373"/>
    </source>
</evidence>
<dbReference type="Proteomes" id="UP000019373">
    <property type="component" value="Unassembled WGS sequence"/>
</dbReference>
<evidence type="ECO:0000313" key="4">
    <source>
        <dbReference type="EMBL" id="ERF76035.1"/>
    </source>
</evidence>
<dbReference type="HOGENOM" id="CLU_033263_0_0_1"/>
<keyword evidence="2" id="KW-0812">Transmembrane</keyword>
<protein>
    <recommendedName>
        <fullName evidence="3">Fatty acid desaturase domain-containing protein</fullName>
    </recommendedName>
</protein>
<feature type="region of interest" description="Disordered" evidence="1">
    <location>
        <begin position="438"/>
        <end position="467"/>
    </location>
</feature>
<organism evidence="4 5">
    <name type="scientific">Endocarpon pusillum (strain Z07020 / HMAS-L-300199)</name>
    <name type="common">Lichen-forming fungus</name>
    <dbReference type="NCBI Taxonomy" id="1263415"/>
    <lineage>
        <taxon>Eukaryota</taxon>
        <taxon>Fungi</taxon>
        <taxon>Dikarya</taxon>
        <taxon>Ascomycota</taxon>
        <taxon>Pezizomycotina</taxon>
        <taxon>Eurotiomycetes</taxon>
        <taxon>Chaetothyriomycetidae</taxon>
        <taxon>Verrucariales</taxon>
        <taxon>Verrucariaceae</taxon>
        <taxon>Endocarpon</taxon>
    </lineage>
</organism>
<dbReference type="OMA" id="MTGNWGQ"/>
<feature type="transmembrane region" description="Helical" evidence="2">
    <location>
        <begin position="175"/>
        <end position="195"/>
    </location>
</feature>
<dbReference type="EMBL" id="KE720780">
    <property type="protein sequence ID" value="ERF76035.1"/>
    <property type="molecule type" value="Genomic_DNA"/>
</dbReference>
<feature type="transmembrane region" description="Helical" evidence="2">
    <location>
        <begin position="264"/>
        <end position="283"/>
    </location>
</feature>
<reference evidence="5" key="1">
    <citation type="journal article" date="2014" name="BMC Genomics">
        <title>Genome characteristics reveal the impact of lichenization on lichen-forming fungus Endocarpon pusillum Hedwig (Verrucariales, Ascomycota).</title>
        <authorList>
            <person name="Wang Y.-Y."/>
            <person name="Liu B."/>
            <person name="Zhang X.-Y."/>
            <person name="Zhou Q.-M."/>
            <person name="Zhang T."/>
            <person name="Li H."/>
            <person name="Yu Y.-F."/>
            <person name="Zhang X.-L."/>
            <person name="Hao X.-Y."/>
            <person name="Wang M."/>
            <person name="Wang L."/>
            <person name="Wei J.-C."/>
        </authorList>
    </citation>
    <scope>NUCLEOTIDE SEQUENCE [LARGE SCALE GENOMIC DNA]</scope>
    <source>
        <strain evidence="5">Z07020 / HMAS-L-300199</strain>
    </source>
</reference>
<dbReference type="RefSeq" id="XP_007786501.1">
    <property type="nucleotide sequence ID" value="XM_007788311.1"/>
</dbReference>
<feature type="compositionally biased region" description="Basic and acidic residues" evidence="1">
    <location>
        <begin position="31"/>
        <end position="41"/>
    </location>
</feature>